<dbReference type="KEGG" id="fat:DVK85_01120"/>
<dbReference type="GO" id="GO:0005975">
    <property type="term" value="P:carbohydrate metabolic process"/>
    <property type="evidence" value="ECO:0007669"/>
    <property type="project" value="TreeGrafter"/>
</dbReference>
<dbReference type="RefSeq" id="WP_114676667.1">
    <property type="nucleotide sequence ID" value="NZ_CP031188.1"/>
</dbReference>
<dbReference type="InterPro" id="IPR039329">
    <property type="entry name" value="SIAE"/>
</dbReference>
<sequence length="464" mass="51333">MKNNSLYLFAIITLLITGNAMANITLPAFFADNMVLQRNTTVKIWGWANPKEEITLTASWIKDTYTTTGNNEAYWEIEIPTTKAGGPYTINIKGYNQVTLNNVMLGEVWLCSGQSNMEWTASAGLDNAEAEIAAANYPNIRLFTVGKMSSEYPQLDVKGNWQVCTPETMQYFSAVGYFFAKTLSEDLKNVPIGVINSSWGATAAEVWIPANYIANDHILAEAATKIPQESEWCPTKPGRTYNAMIAPLAGFKIAGVLWYQGETNANSAVYNKTLGGLIESWRTAWADDFSFYYVQIAPFKYEGGEYQGVIVRDAQRRLLNESTNTGMVVISDVSTNEDIHPRNKKPVGERLANLALSKNYKKDKGIVSSPLFESATANGKKITVHFKNNEGLHTKNKKVTLFEVAGEDGVFHPAKAKLKGDTIIVSSKEVKTPKKIRFAWHNVAQADLFNKAGLPASSFMAQIK</sequence>
<keyword evidence="5" id="KW-1185">Reference proteome</keyword>
<dbReference type="SUPFAM" id="SSF52266">
    <property type="entry name" value="SGNH hydrolase"/>
    <property type="match status" value="1"/>
</dbReference>
<dbReference type="PANTHER" id="PTHR22901">
    <property type="entry name" value="SIALATE O-ACETYLESTERASE"/>
    <property type="match status" value="1"/>
</dbReference>
<keyword evidence="2" id="KW-0732">Signal</keyword>
<keyword evidence="1" id="KW-0378">Hydrolase</keyword>
<dbReference type="InterPro" id="IPR036514">
    <property type="entry name" value="SGNH_hydro_sf"/>
</dbReference>
<reference evidence="4 5" key="1">
    <citation type="submission" date="2018-07" db="EMBL/GenBank/DDBJ databases">
        <title>Complete genome sequence of Flavobacterium arcticum type strain SM1502T.</title>
        <authorList>
            <person name="Li Y."/>
            <person name="Li D.-D."/>
        </authorList>
    </citation>
    <scope>NUCLEOTIDE SEQUENCE [LARGE SCALE GENOMIC DNA]</scope>
    <source>
        <strain evidence="4 5">SM1502</strain>
    </source>
</reference>
<protein>
    <submittedName>
        <fullName evidence="4">Sialate O-acetylesterase</fullName>
    </submittedName>
</protein>
<dbReference type="Proteomes" id="UP000253951">
    <property type="component" value="Chromosome"/>
</dbReference>
<evidence type="ECO:0000313" key="4">
    <source>
        <dbReference type="EMBL" id="AXG72904.1"/>
    </source>
</evidence>
<evidence type="ECO:0000259" key="3">
    <source>
        <dbReference type="Pfam" id="PF03629"/>
    </source>
</evidence>
<dbReference type="Gene3D" id="3.40.50.1110">
    <property type="entry name" value="SGNH hydrolase"/>
    <property type="match status" value="1"/>
</dbReference>
<dbReference type="Pfam" id="PF03629">
    <property type="entry name" value="SASA"/>
    <property type="match status" value="1"/>
</dbReference>
<organism evidence="4 5">
    <name type="scientific">Flavobacterium arcticum</name>
    <dbReference type="NCBI Taxonomy" id="1784713"/>
    <lineage>
        <taxon>Bacteria</taxon>
        <taxon>Pseudomonadati</taxon>
        <taxon>Bacteroidota</taxon>
        <taxon>Flavobacteriia</taxon>
        <taxon>Flavobacteriales</taxon>
        <taxon>Flavobacteriaceae</taxon>
        <taxon>Flavobacterium</taxon>
    </lineage>
</organism>
<feature type="chain" id="PRO_5016749693" evidence="2">
    <location>
        <begin position="23"/>
        <end position="464"/>
    </location>
</feature>
<dbReference type="PANTHER" id="PTHR22901:SF0">
    <property type="entry name" value="SIALATE O-ACETYLESTERASE"/>
    <property type="match status" value="1"/>
</dbReference>
<dbReference type="GO" id="GO:0001681">
    <property type="term" value="F:sialate O-acetylesterase activity"/>
    <property type="evidence" value="ECO:0007669"/>
    <property type="project" value="InterPro"/>
</dbReference>
<evidence type="ECO:0000313" key="5">
    <source>
        <dbReference type="Proteomes" id="UP000253951"/>
    </source>
</evidence>
<accession>A0A345H8J4</accession>
<feature type="signal peptide" evidence="2">
    <location>
        <begin position="1"/>
        <end position="22"/>
    </location>
</feature>
<proteinExistence type="predicted"/>
<evidence type="ECO:0000256" key="1">
    <source>
        <dbReference type="ARBA" id="ARBA00022801"/>
    </source>
</evidence>
<feature type="domain" description="Sialate O-acetylesterase" evidence="3">
    <location>
        <begin position="107"/>
        <end position="354"/>
    </location>
</feature>
<dbReference type="OrthoDB" id="9816001at2"/>
<dbReference type="AlphaFoldDB" id="A0A345H8J4"/>
<dbReference type="EMBL" id="CP031188">
    <property type="protein sequence ID" value="AXG72904.1"/>
    <property type="molecule type" value="Genomic_DNA"/>
</dbReference>
<name>A0A345H8J4_9FLAO</name>
<evidence type="ECO:0000256" key="2">
    <source>
        <dbReference type="SAM" id="SignalP"/>
    </source>
</evidence>
<gene>
    <name evidence="4" type="ORF">DVK85_01120</name>
</gene>
<dbReference type="InterPro" id="IPR005181">
    <property type="entry name" value="SASA"/>
</dbReference>